<reference evidence="3 4" key="1">
    <citation type="journal article" date="2007" name="Nat. Biotechnol.">
        <title>Complete genome sequence of the myxobacterium Sorangium cellulosum.</title>
        <authorList>
            <person name="Schneiker S."/>
            <person name="Perlova O."/>
            <person name="Kaiser O."/>
            <person name="Gerth K."/>
            <person name="Alici A."/>
            <person name="Altmeyer M.O."/>
            <person name="Bartels D."/>
            <person name="Bekel T."/>
            <person name="Beyer S."/>
            <person name="Bode E."/>
            <person name="Bode H.B."/>
            <person name="Bolten C.J."/>
            <person name="Choudhuri J.V."/>
            <person name="Doss S."/>
            <person name="Elnakady Y.A."/>
            <person name="Frank B."/>
            <person name="Gaigalat L."/>
            <person name="Goesmann A."/>
            <person name="Groeger C."/>
            <person name="Gross F."/>
            <person name="Jelsbak L."/>
            <person name="Jelsbak L."/>
            <person name="Kalinowski J."/>
            <person name="Kegler C."/>
            <person name="Knauber T."/>
            <person name="Konietzny S."/>
            <person name="Kopp M."/>
            <person name="Krause L."/>
            <person name="Krug D."/>
            <person name="Linke B."/>
            <person name="Mahmud T."/>
            <person name="Martinez-Arias R."/>
            <person name="McHardy A.C."/>
            <person name="Merai M."/>
            <person name="Meyer F."/>
            <person name="Mormann S."/>
            <person name="Munoz-Dorado J."/>
            <person name="Perez J."/>
            <person name="Pradella S."/>
            <person name="Rachid S."/>
            <person name="Raddatz G."/>
            <person name="Rosenau F."/>
            <person name="Rueckert C."/>
            <person name="Sasse F."/>
            <person name="Scharfe M."/>
            <person name="Schuster S.C."/>
            <person name="Suen G."/>
            <person name="Treuner-Lange A."/>
            <person name="Velicer G.J."/>
            <person name="Vorholter F.-J."/>
            <person name="Weissman K.J."/>
            <person name="Welch R.D."/>
            <person name="Wenzel S.C."/>
            <person name="Whitworth D.E."/>
            <person name="Wilhelm S."/>
            <person name="Wittmann C."/>
            <person name="Bloecker H."/>
            <person name="Puehler A."/>
            <person name="Mueller R."/>
        </authorList>
    </citation>
    <scope>NUCLEOTIDE SEQUENCE [LARGE SCALE GENOMIC DNA]</scope>
    <source>
        <strain evidence="4">So ce56</strain>
    </source>
</reference>
<dbReference type="STRING" id="448385.sce5483"/>
<evidence type="ECO:0000256" key="1">
    <source>
        <dbReference type="PROSITE-ProRule" id="PRU00169"/>
    </source>
</evidence>
<keyword evidence="4" id="KW-1185">Reference proteome</keyword>
<dbReference type="KEGG" id="scl:sce5483"/>
<dbReference type="Proteomes" id="UP000002139">
    <property type="component" value="Chromosome"/>
</dbReference>
<dbReference type="HOGENOM" id="CLU_816120_0_0_7"/>
<keyword evidence="1" id="KW-0597">Phosphoprotein</keyword>
<organism evidence="3 4">
    <name type="scientific">Sorangium cellulosum (strain So ce56)</name>
    <name type="common">Polyangium cellulosum (strain So ce56)</name>
    <dbReference type="NCBI Taxonomy" id="448385"/>
    <lineage>
        <taxon>Bacteria</taxon>
        <taxon>Pseudomonadati</taxon>
        <taxon>Myxococcota</taxon>
        <taxon>Polyangia</taxon>
        <taxon>Polyangiales</taxon>
        <taxon>Polyangiaceae</taxon>
        <taxon>Sorangium</taxon>
    </lineage>
</organism>
<dbReference type="eggNOG" id="COG0784">
    <property type="taxonomic scope" value="Bacteria"/>
</dbReference>
<dbReference type="InterPro" id="IPR011006">
    <property type="entry name" value="CheY-like_superfamily"/>
</dbReference>
<evidence type="ECO:0000313" key="3">
    <source>
        <dbReference type="EMBL" id="CAN95646.1"/>
    </source>
</evidence>
<feature type="domain" description="Response regulatory" evidence="2">
    <location>
        <begin position="25"/>
        <end position="149"/>
    </location>
</feature>
<dbReference type="GO" id="GO:0000160">
    <property type="term" value="P:phosphorelay signal transduction system"/>
    <property type="evidence" value="ECO:0007669"/>
    <property type="project" value="InterPro"/>
</dbReference>
<dbReference type="SMART" id="SM00448">
    <property type="entry name" value="REC"/>
    <property type="match status" value="1"/>
</dbReference>
<dbReference type="InterPro" id="IPR025359">
    <property type="entry name" value="SduA_C"/>
</dbReference>
<dbReference type="Pfam" id="PF00072">
    <property type="entry name" value="Response_reg"/>
    <property type="match status" value="1"/>
</dbReference>
<feature type="modified residue" description="4-aspartylphosphate" evidence="1">
    <location>
        <position position="74"/>
    </location>
</feature>
<dbReference type="BioCyc" id="SCEL448385:SCE_RS28130-MONOMER"/>
<proteinExistence type="predicted"/>
<dbReference type="Pfam" id="PF14082">
    <property type="entry name" value="SduA_C"/>
    <property type="match status" value="1"/>
</dbReference>
<name>A9G2G2_SORC5</name>
<dbReference type="OrthoDB" id="5500803at2"/>
<dbReference type="SUPFAM" id="SSF52172">
    <property type="entry name" value="CheY-like"/>
    <property type="match status" value="1"/>
</dbReference>
<dbReference type="PROSITE" id="PS50110">
    <property type="entry name" value="RESPONSE_REGULATORY"/>
    <property type="match status" value="1"/>
</dbReference>
<dbReference type="InterPro" id="IPR001789">
    <property type="entry name" value="Sig_transdc_resp-reg_receiver"/>
</dbReference>
<sequence length="340" mass="38454">MRGHLLLRAVRHMEGCIMNDKNAPKVLLVEDNKATAGDFLRLLQLNGFTAEHALDAAEALNKAAAFSPDVVLLDLQIPSAPGLSDEDVEHGFRVLDALLAADPFRPVCIVTAHNQPELIRRAMRRTHGAPFVFKDDDLRRAVPKAVNVALASPAFKMSRTVREFRALVDRNESEDAYRKFIHQHWGAILGPEYQDVRSPYPITRGGEIDLLAIRWDGFPDLWELKRPSDPVFKDYNGWLHHSLECARAIGQLMSYYDAAEKEPRGPLGYDGRRGITVHLQRPRGFVVIGRYQSDAERERLRLENGFLAGLAILTYDDLIERAEQFLTFLQQHRNGDDSPT</sequence>
<evidence type="ECO:0000313" key="4">
    <source>
        <dbReference type="Proteomes" id="UP000002139"/>
    </source>
</evidence>
<dbReference type="AlphaFoldDB" id="A9G2G2"/>
<accession>A9G2G2</accession>
<gene>
    <name evidence="3" type="ordered locus">sce5483</name>
</gene>
<protein>
    <submittedName>
        <fullName evidence="3">Two-component system response regulator</fullName>
    </submittedName>
</protein>
<evidence type="ECO:0000259" key="2">
    <source>
        <dbReference type="PROSITE" id="PS50110"/>
    </source>
</evidence>
<dbReference type="Gene3D" id="3.40.50.2300">
    <property type="match status" value="1"/>
</dbReference>
<dbReference type="EMBL" id="AM746676">
    <property type="protein sequence ID" value="CAN95646.1"/>
    <property type="molecule type" value="Genomic_DNA"/>
</dbReference>
<dbReference type="CDD" id="cd00156">
    <property type="entry name" value="REC"/>
    <property type="match status" value="1"/>
</dbReference>